<dbReference type="EMBL" id="CAADGH010000007">
    <property type="protein sequence ID" value="VFK74597.1"/>
    <property type="molecule type" value="Genomic_DNA"/>
</dbReference>
<organism evidence="1">
    <name type="scientific">Candidatus Kentrum sp. MB</name>
    <dbReference type="NCBI Taxonomy" id="2138164"/>
    <lineage>
        <taxon>Bacteria</taxon>
        <taxon>Pseudomonadati</taxon>
        <taxon>Pseudomonadota</taxon>
        <taxon>Gammaproteobacteria</taxon>
        <taxon>Candidatus Kentrum</taxon>
    </lineage>
</organism>
<reference evidence="1" key="1">
    <citation type="submission" date="2019-02" db="EMBL/GenBank/DDBJ databases">
        <authorList>
            <person name="Gruber-Vodicka R. H."/>
            <person name="Seah K. B. B."/>
        </authorList>
    </citation>
    <scope>NUCLEOTIDE SEQUENCE</scope>
    <source>
        <strain evidence="1">BECK_BZ197</strain>
        <strain evidence="3">BECK_BZ198</strain>
        <strain evidence="2">BECK_BZ199</strain>
    </source>
</reference>
<dbReference type="EMBL" id="CAADFQ010000001">
    <property type="protein sequence ID" value="VFK26685.1"/>
    <property type="molecule type" value="Genomic_DNA"/>
</dbReference>
<sequence length="52" mass="6086">MAGFLSQQDIRLFDYAKWVEPLRDEPRENADRIAVDTDPDIAFIRKSGSFRK</sequence>
<dbReference type="AlphaFoldDB" id="A0A450X389"/>
<evidence type="ECO:0000313" key="2">
    <source>
        <dbReference type="EMBL" id="VFK26685.1"/>
    </source>
</evidence>
<proteinExistence type="predicted"/>
<gene>
    <name evidence="1" type="ORF">BECKMB1821G_GA0114241_100616</name>
    <name evidence="3" type="ORF">BECKMB1821H_GA0114242_100716</name>
    <name evidence="2" type="ORF">BECKMB1821I_GA0114274_100189</name>
</gene>
<protein>
    <submittedName>
        <fullName evidence="1">Uncharacterized protein</fullName>
    </submittedName>
</protein>
<evidence type="ECO:0000313" key="1">
    <source>
        <dbReference type="EMBL" id="VFK23784.1"/>
    </source>
</evidence>
<dbReference type="EMBL" id="CAADFO010000006">
    <property type="protein sequence ID" value="VFK23784.1"/>
    <property type="molecule type" value="Genomic_DNA"/>
</dbReference>
<name>A0A450X389_9GAMM</name>
<accession>A0A450X389</accession>
<evidence type="ECO:0000313" key="3">
    <source>
        <dbReference type="EMBL" id="VFK74597.1"/>
    </source>
</evidence>